<dbReference type="AlphaFoldDB" id="A0A7Y3SVU8"/>
<evidence type="ECO:0000313" key="2">
    <source>
        <dbReference type="EMBL" id="NNU76295.1"/>
    </source>
</evidence>
<dbReference type="Proteomes" id="UP000531659">
    <property type="component" value="Unassembled WGS sequence"/>
</dbReference>
<dbReference type="InterPro" id="IPR025962">
    <property type="entry name" value="SdpI/YhfL"/>
</dbReference>
<dbReference type="EMBL" id="JABEYB010000006">
    <property type="protein sequence ID" value="NNU76295.1"/>
    <property type="molecule type" value="Genomic_DNA"/>
</dbReference>
<comment type="caution">
    <text evidence="2">The sequence shown here is derived from an EMBL/GenBank/DDBJ whole genome shotgun (WGS) entry which is preliminary data.</text>
</comment>
<dbReference type="PROSITE" id="PS51257">
    <property type="entry name" value="PROKAR_LIPOPROTEIN"/>
    <property type="match status" value="1"/>
</dbReference>
<proteinExistence type="predicted"/>
<evidence type="ECO:0000256" key="1">
    <source>
        <dbReference type="SAM" id="Phobius"/>
    </source>
</evidence>
<sequence length="156" mass="17434">MRMASKKGIVLLTMTIMMISLFIGCGNNTMSKIYNDDSNDGNMSLVVGTLFILFGFILMKYPPSRNNVMGYKSLLAMKNQDTWNVAQKHSGFILIIFGAINGIFGIWSIIQPMTINKEKIQLLLLILSAVAILAVEEIHLIKLFNMDGSRKKSNNL</sequence>
<keyword evidence="1" id="KW-1133">Transmembrane helix</keyword>
<feature type="transmembrane region" description="Helical" evidence="1">
    <location>
        <begin position="9"/>
        <end position="30"/>
    </location>
</feature>
<reference evidence="2 3" key="1">
    <citation type="submission" date="2020-05" db="EMBL/GenBank/DDBJ databases">
        <title>Complete genome of Clostridium estertheticum subspecies estertheticum, isolated from Vacuum packed lamb meat from New Zealand imported to Switzerland.</title>
        <authorList>
            <person name="Wambui J."/>
            <person name="Stevens M.J.A."/>
            <person name="Stephan R."/>
        </authorList>
    </citation>
    <scope>NUCLEOTIDE SEQUENCE [LARGE SCALE GENOMIC DNA]</scope>
    <source>
        <strain evidence="2 3">CEST001</strain>
    </source>
</reference>
<feature type="transmembrane region" description="Helical" evidence="1">
    <location>
        <begin position="122"/>
        <end position="144"/>
    </location>
</feature>
<evidence type="ECO:0000313" key="3">
    <source>
        <dbReference type="Proteomes" id="UP000531659"/>
    </source>
</evidence>
<keyword evidence="1" id="KW-0472">Membrane</keyword>
<keyword evidence="1" id="KW-0812">Transmembrane</keyword>
<protein>
    <submittedName>
        <fullName evidence="2">SdpI family protein</fullName>
    </submittedName>
</protein>
<name>A0A7Y3SVU8_9CLOT</name>
<accession>A0A7Y3SVU8</accession>
<feature type="transmembrane region" description="Helical" evidence="1">
    <location>
        <begin position="92"/>
        <end position="110"/>
    </location>
</feature>
<feature type="transmembrane region" description="Helical" evidence="1">
    <location>
        <begin position="42"/>
        <end position="59"/>
    </location>
</feature>
<organism evidence="2 3">
    <name type="scientific">Clostridium estertheticum</name>
    <dbReference type="NCBI Taxonomy" id="238834"/>
    <lineage>
        <taxon>Bacteria</taxon>
        <taxon>Bacillati</taxon>
        <taxon>Bacillota</taxon>
        <taxon>Clostridia</taxon>
        <taxon>Eubacteriales</taxon>
        <taxon>Clostridiaceae</taxon>
        <taxon>Clostridium</taxon>
    </lineage>
</organism>
<dbReference type="Pfam" id="PF13630">
    <property type="entry name" value="SdpI"/>
    <property type="match status" value="1"/>
</dbReference>
<gene>
    <name evidence="2" type="ORF">HLQ16_10160</name>
</gene>